<evidence type="ECO:0000313" key="1">
    <source>
        <dbReference type="EMBL" id="NKE59688.1"/>
    </source>
</evidence>
<dbReference type="Proteomes" id="UP001515943">
    <property type="component" value="Unassembled WGS sequence"/>
</dbReference>
<accession>A0ABX1FL28</accession>
<proteinExistence type="predicted"/>
<keyword evidence="2" id="KW-1185">Reference proteome</keyword>
<comment type="caution">
    <text evidence="1">The sequence shown here is derived from an EMBL/GenBank/DDBJ whole genome shotgun (WGS) entry which is preliminary data.</text>
</comment>
<evidence type="ECO:0000313" key="2">
    <source>
        <dbReference type="Proteomes" id="UP001515943"/>
    </source>
</evidence>
<sequence>MRSRTAGLYRARVEITDDRAFPAALAALSGIEFPWDYDEKTETPAPSNIDYEPYDEFESAEETTDWVRAWTGNKELDGNAFRVFGQDGTGGLATLWLVRPGPLAEQPVAFFGSEGEVGVVACSLGEFLWLLAGGVGPLEAVQFGSDSGVPHEELRAVAEKYSGIEPRTPAEVLAAARAEFPDFEETVQSWCR</sequence>
<name>A0ABX1FL28_9PSEU</name>
<reference evidence="1 2" key="1">
    <citation type="submission" date="2019-08" db="EMBL/GenBank/DDBJ databases">
        <title>Lentzea from Indian Himalayas.</title>
        <authorList>
            <person name="Mandal S."/>
            <person name="Mallick Gupta A."/>
            <person name="Maiti P.K."/>
            <person name="Sarkar J."/>
            <person name="Mandal S."/>
        </authorList>
    </citation>
    <scope>NUCLEOTIDE SEQUENCE [LARGE SCALE GENOMIC DNA]</scope>
    <source>
        <strain evidence="1 2">PSKA42</strain>
    </source>
</reference>
<gene>
    <name evidence="1" type="ORF">FXN61_23905</name>
</gene>
<organism evidence="1 2">
    <name type="scientific">Lentzea indica</name>
    <dbReference type="NCBI Taxonomy" id="2604800"/>
    <lineage>
        <taxon>Bacteria</taxon>
        <taxon>Bacillati</taxon>
        <taxon>Actinomycetota</taxon>
        <taxon>Actinomycetes</taxon>
        <taxon>Pseudonocardiales</taxon>
        <taxon>Pseudonocardiaceae</taxon>
        <taxon>Lentzea</taxon>
    </lineage>
</organism>
<dbReference type="EMBL" id="VSRL01000091">
    <property type="protein sequence ID" value="NKE59688.1"/>
    <property type="molecule type" value="Genomic_DNA"/>
</dbReference>
<protein>
    <submittedName>
        <fullName evidence="1">SMI1/KNR4 family protein</fullName>
    </submittedName>
</protein>